<evidence type="ECO:0000313" key="2">
    <source>
        <dbReference type="Proteomes" id="UP001164539"/>
    </source>
</evidence>
<keyword evidence="2" id="KW-1185">Reference proteome</keyword>
<accession>A0ACC1X0G7</accession>
<name>A0ACC1X0G7_MELAZ</name>
<protein>
    <submittedName>
        <fullName evidence="1">Uncharacterized protein</fullName>
    </submittedName>
</protein>
<comment type="caution">
    <text evidence="1">The sequence shown here is derived from an EMBL/GenBank/DDBJ whole genome shotgun (WGS) entry which is preliminary data.</text>
</comment>
<dbReference type="Proteomes" id="UP001164539">
    <property type="component" value="Chromosome 12"/>
</dbReference>
<reference evidence="1 2" key="1">
    <citation type="journal article" date="2023" name="Science">
        <title>Complex scaffold remodeling in plant triterpene biosynthesis.</title>
        <authorList>
            <person name="De La Pena R."/>
            <person name="Hodgson H."/>
            <person name="Liu J.C."/>
            <person name="Stephenson M.J."/>
            <person name="Martin A.C."/>
            <person name="Owen C."/>
            <person name="Harkess A."/>
            <person name="Leebens-Mack J."/>
            <person name="Jimenez L.E."/>
            <person name="Osbourn A."/>
            <person name="Sattely E.S."/>
        </authorList>
    </citation>
    <scope>NUCLEOTIDE SEQUENCE [LARGE SCALE GENOMIC DNA]</scope>
    <source>
        <strain evidence="2">cv. JPN11</strain>
        <tissue evidence="1">Leaf</tissue>
    </source>
</reference>
<sequence length="67" mass="7240">MNSFIYDHFSATLGRKLAPKIIIPPDSSQRDVTRRFAVTLSLKGASGCIPAAPILLPMGHGSKFLVE</sequence>
<organism evidence="1 2">
    <name type="scientific">Melia azedarach</name>
    <name type="common">Chinaberry tree</name>
    <dbReference type="NCBI Taxonomy" id="155640"/>
    <lineage>
        <taxon>Eukaryota</taxon>
        <taxon>Viridiplantae</taxon>
        <taxon>Streptophyta</taxon>
        <taxon>Embryophyta</taxon>
        <taxon>Tracheophyta</taxon>
        <taxon>Spermatophyta</taxon>
        <taxon>Magnoliopsida</taxon>
        <taxon>eudicotyledons</taxon>
        <taxon>Gunneridae</taxon>
        <taxon>Pentapetalae</taxon>
        <taxon>rosids</taxon>
        <taxon>malvids</taxon>
        <taxon>Sapindales</taxon>
        <taxon>Meliaceae</taxon>
        <taxon>Melia</taxon>
    </lineage>
</organism>
<evidence type="ECO:0000313" key="1">
    <source>
        <dbReference type="EMBL" id="KAJ4704976.1"/>
    </source>
</evidence>
<proteinExistence type="predicted"/>
<dbReference type="EMBL" id="CM051405">
    <property type="protein sequence ID" value="KAJ4704976.1"/>
    <property type="molecule type" value="Genomic_DNA"/>
</dbReference>
<gene>
    <name evidence="1" type="ORF">OWV82_021811</name>
</gene>